<evidence type="ECO:0000313" key="2">
    <source>
        <dbReference type="Proteomes" id="UP000003536"/>
    </source>
</evidence>
<comment type="caution">
    <text evidence="1">The sequence shown here is derived from an EMBL/GenBank/DDBJ whole genome shotgun (WGS) entry which is preliminary data.</text>
</comment>
<organism evidence="1 2">
    <name type="scientific">Salmonella enterica subsp. enterica serovar Wandsworth str. A4-580</name>
    <dbReference type="NCBI Taxonomy" id="913086"/>
    <lineage>
        <taxon>Bacteria</taxon>
        <taxon>Pseudomonadati</taxon>
        <taxon>Pseudomonadota</taxon>
        <taxon>Gammaproteobacteria</taxon>
        <taxon>Enterobacterales</taxon>
        <taxon>Enterobacteriaceae</taxon>
        <taxon>Salmonella</taxon>
    </lineage>
</organism>
<dbReference type="Proteomes" id="UP000003536">
    <property type="component" value="Unassembled WGS sequence"/>
</dbReference>
<name>G5SBB1_SALET</name>
<accession>G5SBB1</accession>
<dbReference type="AlphaFoldDB" id="G5SBB1"/>
<protein>
    <submittedName>
        <fullName evidence="1">Uncharacterized protein</fullName>
    </submittedName>
</protein>
<reference evidence="1 2" key="1">
    <citation type="journal article" date="2011" name="BMC Genomics">
        <title>Genome sequencing reveals diversification of virulence factor content and possible host adaptation in distinct subpopulations of Salmonella enterica.</title>
        <authorList>
            <person name="den Bakker H.C."/>
            <person name="Moreno Switt A.I."/>
            <person name="Govoni G."/>
            <person name="Cummings C.A."/>
            <person name="Ranieri M.L."/>
            <person name="Degoricija L."/>
            <person name="Hoelzer K."/>
            <person name="Rodriguez-Rivera L.D."/>
            <person name="Brown S."/>
            <person name="Bolchacova E."/>
            <person name="Furtado M.R."/>
            <person name="Wiedmann M."/>
        </authorList>
    </citation>
    <scope>NUCLEOTIDE SEQUENCE [LARGE SCALE GENOMIC DNA]</scope>
    <source>
        <strain evidence="1 2">A4-580</strain>
    </source>
</reference>
<sequence>MNGALPRHYIAPELYDARCRAILRPRSIQAYALIRKV</sequence>
<evidence type="ECO:0000313" key="1">
    <source>
        <dbReference type="EMBL" id="EHD03392.1"/>
    </source>
</evidence>
<proteinExistence type="predicted"/>
<dbReference type="EMBL" id="AFCX01000828">
    <property type="protein sequence ID" value="EHD03392.1"/>
    <property type="molecule type" value="Genomic_DNA"/>
</dbReference>
<gene>
    <name evidence="1" type="ORF">LTSEWAN_2431</name>
</gene>